<proteinExistence type="inferred from homology"/>
<dbReference type="GO" id="GO:0020037">
    <property type="term" value="F:heme binding"/>
    <property type="evidence" value="ECO:0007669"/>
    <property type="project" value="InterPro"/>
</dbReference>
<dbReference type="Gene3D" id="1.10.630.10">
    <property type="entry name" value="Cytochrome P450"/>
    <property type="match status" value="1"/>
</dbReference>
<feature type="binding site" description="axial binding residue" evidence="9">
    <location>
        <position position="421"/>
    </location>
    <ligand>
        <name>heme</name>
        <dbReference type="ChEBI" id="CHEBI:30413"/>
    </ligand>
    <ligandPart>
        <name>Fe</name>
        <dbReference type="ChEBI" id="CHEBI:18248"/>
    </ligandPart>
</feature>
<dbReference type="EMBL" id="KN818256">
    <property type="protein sequence ID" value="KIL63723.1"/>
    <property type="molecule type" value="Genomic_DNA"/>
</dbReference>
<dbReference type="PRINTS" id="PR00463">
    <property type="entry name" value="EP450I"/>
</dbReference>
<keyword evidence="12" id="KW-1185">Reference proteome</keyword>
<evidence type="ECO:0000313" key="12">
    <source>
        <dbReference type="Proteomes" id="UP000054549"/>
    </source>
</evidence>
<comment type="cofactor">
    <cofactor evidence="1 9">
        <name>heme</name>
        <dbReference type="ChEBI" id="CHEBI:30413"/>
    </cofactor>
</comment>
<dbReference type="SUPFAM" id="SSF48264">
    <property type="entry name" value="Cytochrome P450"/>
    <property type="match status" value="1"/>
</dbReference>
<reference evidence="11 12" key="1">
    <citation type="submission" date="2014-04" db="EMBL/GenBank/DDBJ databases">
        <title>Evolutionary Origins and Diversification of the Mycorrhizal Mutualists.</title>
        <authorList>
            <consortium name="DOE Joint Genome Institute"/>
            <consortium name="Mycorrhizal Genomics Consortium"/>
            <person name="Kohler A."/>
            <person name="Kuo A."/>
            <person name="Nagy L.G."/>
            <person name="Floudas D."/>
            <person name="Copeland A."/>
            <person name="Barry K.W."/>
            <person name="Cichocki N."/>
            <person name="Veneault-Fourrey C."/>
            <person name="LaButti K."/>
            <person name="Lindquist E.A."/>
            <person name="Lipzen A."/>
            <person name="Lundell T."/>
            <person name="Morin E."/>
            <person name="Murat C."/>
            <person name="Riley R."/>
            <person name="Ohm R."/>
            <person name="Sun H."/>
            <person name="Tunlid A."/>
            <person name="Henrissat B."/>
            <person name="Grigoriev I.V."/>
            <person name="Hibbett D.S."/>
            <person name="Martin F."/>
        </authorList>
    </citation>
    <scope>NUCLEOTIDE SEQUENCE [LARGE SCALE GENOMIC DNA]</scope>
    <source>
        <strain evidence="11 12">Koide BX008</strain>
    </source>
</reference>
<dbReference type="OrthoDB" id="2789670at2759"/>
<sequence length="494" mass="55338">MALYITRNRHALPLPPGPKGYPLIGNALDMPTNAMHEKYREWCKMLSSDIIFLNVAGRGVIVLDSSEAAIELLERRSSIYSGRPAMPMIHDVVQCDFNFGFLPYADRRAHRKLMHQVFNPTNAEVLHPHLLKCTHKFLRRFLEKPGEVMGHLRHLAGETIISYTYGLDTQGENDPYLKLSEEGVRAFSSAAVPGAFLVDSIPILRHVPEWFPGAGFKKKAKEWRVVLQTMVEKPFRAAMDRIESGTFSSSFVSECYSQIDEKDSAGQEYIIKSTAATLYGAGSSTTAVAIANCILALLKYPDILRRAQEQIDSVVPFGDLPTFKHQDQLPLITAICMESMRWRDVTPLAVPHLLTQDDVYKGYRLPKGSIVVANSWAMLHDETLYHDPFEFKPDRFLKDGQINKAVRDPAFATFGFGRRICPGRFMALSSIWIAVASLIATCDIANLVDANGNVIETKPEYESTTLAKKPKAFTCSIKPRTKKHEKAIFATASQ</sequence>
<organism evidence="11 12">
    <name type="scientific">Amanita muscaria (strain Koide BX008)</name>
    <dbReference type="NCBI Taxonomy" id="946122"/>
    <lineage>
        <taxon>Eukaryota</taxon>
        <taxon>Fungi</taxon>
        <taxon>Dikarya</taxon>
        <taxon>Basidiomycota</taxon>
        <taxon>Agaricomycotina</taxon>
        <taxon>Agaricomycetes</taxon>
        <taxon>Agaricomycetidae</taxon>
        <taxon>Agaricales</taxon>
        <taxon>Pluteineae</taxon>
        <taxon>Amanitaceae</taxon>
        <taxon>Amanita</taxon>
    </lineage>
</organism>
<evidence type="ECO:0008006" key="13">
    <source>
        <dbReference type="Google" id="ProtNLM"/>
    </source>
</evidence>
<dbReference type="InterPro" id="IPR017972">
    <property type="entry name" value="Cyt_P450_CS"/>
</dbReference>
<evidence type="ECO:0000256" key="10">
    <source>
        <dbReference type="RuleBase" id="RU000461"/>
    </source>
</evidence>
<dbReference type="AlphaFoldDB" id="A0A0C2X4S3"/>
<dbReference type="GO" id="GO:0005506">
    <property type="term" value="F:iron ion binding"/>
    <property type="evidence" value="ECO:0007669"/>
    <property type="project" value="InterPro"/>
</dbReference>
<comment type="similarity">
    <text evidence="3 10">Belongs to the cytochrome P450 family.</text>
</comment>
<dbReference type="InterPro" id="IPR050364">
    <property type="entry name" value="Cytochrome_P450_fung"/>
</dbReference>
<evidence type="ECO:0000256" key="7">
    <source>
        <dbReference type="ARBA" id="ARBA00023004"/>
    </source>
</evidence>
<keyword evidence="6 10" id="KW-0560">Oxidoreductase</keyword>
<dbReference type="InterPro" id="IPR002401">
    <property type="entry name" value="Cyt_P450_E_grp-I"/>
</dbReference>
<keyword evidence="8 10" id="KW-0503">Monooxygenase</keyword>
<dbReference type="Pfam" id="PF00067">
    <property type="entry name" value="p450"/>
    <property type="match status" value="1"/>
</dbReference>
<accession>A0A0C2X4S3</accession>
<dbReference type="PANTHER" id="PTHR46300:SF7">
    <property type="entry name" value="P450, PUTATIVE (EUROFUNG)-RELATED"/>
    <property type="match status" value="1"/>
</dbReference>
<dbReference type="InterPro" id="IPR001128">
    <property type="entry name" value="Cyt_P450"/>
</dbReference>
<evidence type="ECO:0000256" key="6">
    <source>
        <dbReference type="ARBA" id="ARBA00023002"/>
    </source>
</evidence>
<dbReference type="InterPro" id="IPR036396">
    <property type="entry name" value="Cyt_P450_sf"/>
</dbReference>
<evidence type="ECO:0000256" key="1">
    <source>
        <dbReference type="ARBA" id="ARBA00001971"/>
    </source>
</evidence>
<dbReference type="HOGENOM" id="CLU_001570_2_3_1"/>
<evidence type="ECO:0000313" key="11">
    <source>
        <dbReference type="EMBL" id="KIL63723.1"/>
    </source>
</evidence>
<evidence type="ECO:0000256" key="8">
    <source>
        <dbReference type="ARBA" id="ARBA00023033"/>
    </source>
</evidence>
<evidence type="ECO:0000256" key="2">
    <source>
        <dbReference type="ARBA" id="ARBA00005179"/>
    </source>
</evidence>
<dbReference type="InParanoid" id="A0A0C2X4S3"/>
<keyword evidence="5 9" id="KW-0479">Metal-binding</keyword>
<comment type="pathway">
    <text evidence="2">Secondary metabolite biosynthesis.</text>
</comment>
<evidence type="ECO:0000256" key="5">
    <source>
        <dbReference type="ARBA" id="ARBA00022723"/>
    </source>
</evidence>
<gene>
    <name evidence="11" type="ORF">M378DRAFT_186940</name>
</gene>
<name>A0A0C2X4S3_AMAMK</name>
<dbReference type="Proteomes" id="UP000054549">
    <property type="component" value="Unassembled WGS sequence"/>
</dbReference>
<evidence type="ECO:0000256" key="4">
    <source>
        <dbReference type="ARBA" id="ARBA00022617"/>
    </source>
</evidence>
<keyword evidence="4 9" id="KW-0349">Heme</keyword>
<dbReference type="PANTHER" id="PTHR46300">
    <property type="entry name" value="P450, PUTATIVE (EUROFUNG)-RELATED-RELATED"/>
    <property type="match status" value="1"/>
</dbReference>
<protein>
    <recommendedName>
        <fullName evidence="13">Cytochrome P450</fullName>
    </recommendedName>
</protein>
<evidence type="ECO:0000256" key="3">
    <source>
        <dbReference type="ARBA" id="ARBA00010617"/>
    </source>
</evidence>
<dbReference type="STRING" id="946122.A0A0C2X4S3"/>
<dbReference type="GO" id="GO:0016705">
    <property type="term" value="F:oxidoreductase activity, acting on paired donors, with incorporation or reduction of molecular oxygen"/>
    <property type="evidence" value="ECO:0007669"/>
    <property type="project" value="InterPro"/>
</dbReference>
<dbReference type="CDD" id="cd11065">
    <property type="entry name" value="CYP64-like"/>
    <property type="match status" value="1"/>
</dbReference>
<evidence type="ECO:0000256" key="9">
    <source>
        <dbReference type="PIRSR" id="PIRSR602401-1"/>
    </source>
</evidence>
<keyword evidence="7 9" id="KW-0408">Iron</keyword>
<dbReference type="GO" id="GO:0004497">
    <property type="term" value="F:monooxygenase activity"/>
    <property type="evidence" value="ECO:0007669"/>
    <property type="project" value="UniProtKB-KW"/>
</dbReference>
<dbReference type="PROSITE" id="PS00086">
    <property type="entry name" value="CYTOCHROME_P450"/>
    <property type="match status" value="1"/>
</dbReference>